<name>A0A067L7C6_JATCU</name>
<sequence length="66" mass="6821">MSRSARGGDDYASWGLAGDLSAGRRTAAVYGGQKIVAARNLALFPPSGSVFTQESVFGISCVRSVP</sequence>
<dbReference type="EMBL" id="KK914255">
    <property type="protein sequence ID" value="KDP44292.1"/>
    <property type="molecule type" value="Genomic_DNA"/>
</dbReference>
<proteinExistence type="predicted"/>
<organism evidence="1 2">
    <name type="scientific">Jatropha curcas</name>
    <name type="common">Barbados nut</name>
    <dbReference type="NCBI Taxonomy" id="180498"/>
    <lineage>
        <taxon>Eukaryota</taxon>
        <taxon>Viridiplantae</taxon>
        <taxon>Streptophyta</taxon>
        <taxon>Embryophyta</taxon>
        <taxon>Tracheophyta</taxon>
        <taxon>Spermatophyta</taxon>
        <taxon>Magnoliopsida</taxon>
        <taxon>eudicotyledons</taxon>
        <taxon>Gunneridae</taxon>
        <taxon>Pentapetalae</taxon>
        <taxon>rosids</taxon>
        <taxon>fabids</taxon>
        <taxon>Malpighiales</taxon>
        <taxon>Euphorbiaceae</taxon>
        <taxon>Crotonoideae</taxon>
        <taxon>Jatropheae</taxon>
        <taxon>Jatropha</taxon>
    </lineage>
</organism>
<dbReference type="AlphaFoldDB" id="A0A067L7C6"/>
<evidence type="ECO:0000313" key="1">
    <source>
        <dbReference type="EMBL" id="KDP44292.1"/>
    </source>
</evidence>
<protein>
    <submittedName>
        <fullName evidence="1">Uncharacterized protein</fullName>
    </submittedName>
</protein>
<gene>
    <name evidence="1" type="ORF">JCGZ_22921</name>
</gene>
<evidence type="ECO:0000313" key="2">
    <source>
        <dbReference type="Proteomes" id="UP000027138"/>
    </source>
</evidence>
<keyword evidence="2" id="KW-1185">Reference proteome</keyword>
<reference evidence="1 2" key="1">
    <citation type="journal article" date="2014" name="PLoS ONE">
        <title>Global Analysis of Gene Expression Profiles in Physic Nut (Jatropha curcas L.) Seedlings Exposed to Salt Stress.</title>
        <authorList>
            <person name="Zhang L."/>
            <person name="Zhang C."/>
            <person name="Wu P."/>
            <person name="Chen Y."/>
            <person name="Li M."/>
            <person name="Jiang H."/>
            <person name="Wu G."/>
        </authorList>
    </citation>
    <scope>NUCLEOTIDE SEQUENCE [LARGE SCALE GENOMIC DNA]</scope>
    <source>
        <strain evidence="2">cv. GZQX0401</strain>
        <tissue evidence="1">Young leaves</tissue>
    </source>
</reference>
<dbReference type="Proteomes" id="UP000027138">
    <property type="component" value="Unassembled WGS sequence"/>
</dbReference>
<accession>A0A067L7C6</accession>